<gene>
    <name evidence="2" type="ORF">FM111_00420</name>
</gene>
<dbReference type="SUPFAM" id="SSF54593">
    <property type="entry name" value="Glyoxalase/Bleomycin resistance protein/Dihydroxybiphenyl dioxygenase"/>
    <property type="match status" value="1"/>
</dbReference>
<dbReference type="RefSeq" id="WP_087138776.1">
    <property type="nucleotide sequence ID" value="NZ_FUIE01000005.1"/>
</dbReference>
<dbReference type="InterPro" id="IPR004360">
    <property type="entry name" value="Glyas_Fos-R_dOase_dom"/>
</dbReference>
<reference evidence="2 3" key="1">
    <citation type="submission" date="2017-02" db="EMBL/GenBank/DDBJ databases">
        <authorList>
            <person name="Peterson S.W."/>
        </authorList>
    </citation>
    <scope>NUCLEOTIDE SEQUENCE [LARGE SCALE GENOMIC DNA]</scope>
    <source>
        <strain evidence="2 3">3F5N</strain>
    </source>
</reference>
<dbReference type="Gene3D" id="3.10.180.10">
    <property type="entry name" value="2,3-Dihydroxybiphenyl 1,2-Dioxygenase, domain 1"/>
    <property type="match status" value="1"/>
</dbReference>
<dbReference type="OrthoDB" id="9807407at2"/>
<sequence>MFTHVTLGANDVEASRKFYDAVLGALGHQPGTLSDVPMPGVWYMTPRGMLGVVKPRDGQAACHANGGTIGFFASTPEAVIAFAEAGVAAGGVAIEDPAGPRNSPFGPMHLAYLRDPSGNKICAVHRPG</sequence>
<name>A0A1R4ERR9_BREDI</name>
<dbReference type="PANTHER" id="PTHR35006">
    <property type="entry name" value="GLYOXALASE FAMILY PROTEIN (AFU_ORTHOLOGUE AFUA_5G14830)"/>
    <property type="match status" value="1"/>
</dbReference>
<dbReference type="AlphaFoldDB" id="A0A1R4ERR9"/>
<dbReference type="InterPro" id="IPR037523">
    <property type="entry name" value="VOC_core"/>
</dbReference>
<keyword evidence="2" id="KW-0456">Lyase</keyword>
<dbReference type="EMBL" id="FUIE01000005">
    <property type="protein sequence ID" value="SJM46330.1"/>
    <property type="molecule type" value="Genomic_DNA"/>
</dbReference>
<dbReference type="Pfam" id="PF00903">
    <property type="entry name" value="Glyoxalase"/>
    <property type="match status" value="1"/>
</dbReference>
<dbReference type="PANTHER" id="PTHR35006:SF1">
    <property type="entry name" value="BLL2941 PROTEIN"/>
    <property type="match status" value="1"/>
</dbReference>
<accession>A0A1R4ERR9</accession>
<organism evidence="2 3">
    <name type="scientific">Brevundimonas diminuta 3F5N</name>
    <dbReference type="NCBI Taxonomy" id="1255603"/>
    <lineage>
        <taxon>Bacteria</taxon>
        <taxon>Pseudomonadati</taxon>
        <taxon>Pseudomonadota</taxon>
        <taxon>Alphaproteobacteria</taxon>
        <taxon>Caulobacterales</taxon>
        <taxon>Caulobacteraceae</taxon>
        <taxon>Brevundimonas</taxon>
    </lineage>
</organism>
<evidence type="ECO:0000313" key="3">
    <source>
        <dbReference type="Proteomes" id="UP000195766"/>
    </source>
</evidence>
<feature type="domain" description="VOC" evidence="1">
    <location>
        <begin position="1"/>
        <end position="126"/>
    </location>
</feature>
<dbReference type="CDD" id="cd07262">
    <property type="entry name" value="VOC_like"/>
    <property type="match status" value="1"/>
</dbReference>
<evidence type="ECO:0000313" key="2">
    <source>
        <dbReference type="EMBL" id="SJM46330.1"/>
    </source>
</evidence>
<protein>
    <submittedName>
        <fullName evidence="2">Lactoylglutathione lyase and related lyases</fullName>
    </submittedName>
</protein>
<dbReference type="InterPro" id="IPR029068">
    <property type="entry name" value="Glyas_Bleomycin-R_OHBP_Dase"/>
</dbReference>
<dbReference type="GO" id="GO:0016829">
    <property type="term" value="F:lyase activity"/>
    <property type="evidence" value="ECO:0007669"/>
    <property type="project" value="UniProtKB-KW"/>
</dbReference>
<dbReference type="PROSITE" id="PS51819">
    <property type="entry name" value="VOC"/>
    <property type="match status" value="1"/>
</dbReference>
<dbReference type="Proteomes" id="UP000195766">
    <property type="component" value="Unassembled WGS sequence"/>
</dbReference>
<evidence type="ECO:0000259" key="1">
    <source>
        <dbReference type="PROSITE" id="PS51819"/>
    </source>
</evidence>
<proteinExistence type="predicted"/>